<keyword evidence="2" id="KW-1185">Reference proteome</keyword>
<protein>
    <submittedName>
        <fullName evidence="1">Uncharacterized protein</fullName>
    </submittedName>
</protein>
<proteinExistence type="predicted"/>
<organism evidence="1 2">
    <name type="scientific">Hymenobacter crusticola</name>
    <dbReference type="NCBI Taxonomy" id="1770526"/>
    <lineage>
        <taxon>Bacteria</taxon>
        <taxon>Pseudomonadati</taxon>
        <taxon>Bacteroidota</taxon>
        <taxon>Cytophagia</taxon>
        <taxon>Cytophagales</taxon>
        <taxon>Hymenobacteraceae</taxon>
        <taxon>Hymenobacter</taxon>
    </lineage>
</organism>
<reference evidence="1 2" key="1">
    <citation type="submission" date="2017-01" db="EMBL/GenBank/DDBJ databases">
        <title>A new Hymenobacter.</title>
        <authorList>
            <person name="Liang Y."/>
            <person name="Feng F."/>
        </authorList>
    </citation>
    <scope>NUCLEOTIDE SEQUENCE [LARGE SCALE GENOMIC DNA]</scope>
    <source>
        <strain evidence="1">MIMBbqt21</strain>
    </source>
</reference>
<dbReference type="EMBL" id="MTSE01000048">
    <property type="protein sequence ID" value="OUJ68604.1"/>
    <property type="molecule type" value="Genomic_DNA"/>
</dbReference>
<dbReference type="Proteomes" id="UP000194873">
    <property type="component" value="Unassembled WGS sequence"/>
</dbReference>
<comment type="caution">
    <text evidence="1">The sequence shown here is derived from an EMBL/GenBank/DDBJ whole genome shotgun (WGS) entry which is preliminary data.</text>
</comment>
<evidence type="ECO:0000313" key="1">
    <source>
        <dbReference type="EMBL" id="OUJ68604.1"/>
    </source>
</evidence>
<accession>A0A243W5G9</accession>
<dbReference type="AlphaFoldDB" id="A0A243W5G9"/>
<name>A0A243W5G9_9BACT</name>
<gene>
    <name evidence="1" type="ORF">BXP70_27800</name>
</gene>
<evidence type="ECO:0000313" key="2">
    <source>
        <dbReference type="Proteomes" id="UP000194873"/>
    </source>
</evidence>
<sequence>MAEEPFLVRDIIEVLTGRYKGRQGLVEHVPTGTAVFYTVSLWARKSSGRKGQADYLPSAPQAKPELTFAQMKLVQRGAY</sequence>
<dbReference type="RefSeq" id="WP_086597377.1">
    <property type="nucleotide sequence ID" value="NZ_MTSE01000048.1"/>
</dbReference>